<evidence type="ECO:0000256" key="7">
    <source>
        <dbReference type="SAM" id="MobiDB-lite"/>
    </source>
</evidence>
<dbReference type="Pfam" id="PF06011">
    <property type="entry name" value="TRP"/>
    <property type="match status" value="1"/>
</dbReference>
<evidence type="ECO:0000256" key="8">
    <source>
        <dbReference type="SAM" id="Phobius"/>
    </source>
</evidence>
<comment type="subcellular location">
    <subcellularLocation>
        <location evidence="1">Membrane</location>
        <topology evidence="1">Multi-pass membrane protein</topology>
    </subcellularLocation>
</comment>
<feature type="transmembrane region" description="Helical" evidence="8">
    <location>
        <begin position="663"/>
        <end position="688"/>
    </location>
</feature>
<feature type="transmembrane region" description="Helical" evidence="8">
    <location>
        <begin position="207"/>
        <end position="228"/>
    </location>
</feature>
<name>A0ABR3D7L9_NEUIN</name>
<evidence type="ECO:0000256" key="4">
    <source>
        <dbReference type="ARBA" id="ARBA00022729"/>
    </source>
</evidence>
<comment type="similarity">
    <text evidence="2">Belongs to the transient receptor potential (TRP) ion channel family.</text>
</comment>
<feature type="compositionally biased region" description="Basic and acidic residues" evidence="7">
    <location>
        <begin position="768"/>
        <end position="779"/>
    </location>
</feature>
<keyword evidence="5 8" id="KW-1133">Transmembrane helix</keyword>
<evidence type="ECO:0000256" key="3">
    <source>
        <dbReference type="ARBA" id="ARBA00022692"/>
    </source>
</evidence>
<feature type="domain" description="ML-like" evidence="10">
    <location>
        <begin position="51"/>
        <end position="199"/>
    </location>
</feature>
<feature type="compositionally biased region" description="Acidic residues" evidence="7">
    <location>
        <begin position="780"/>
        <end position="792"/>
    </location>
</feature>
<proteinExistence type="inferred from homology"/>
<feature type="compositionally biased region" description="Polar residues" evidence="7">
    <location>
        <begin position="898"/>
        <end position="916"/>
    </location>
</feature>
<accession>A0ABR3D7L9</accession>
<evidence type="ECO:0000256" key="1">
    <source>
        <dbReference type="ARBA" id="ARBA00004141"/>
    </source>
</evidence>
<feature type="region of interest" description="Disordered" evidence="7">
    <location>
        <begin position="760"/>
        <end position="953"/>
    </location>
</feature>
<keyword evidence="4 9" id="KW-0732">Signal</keyword>
<reference evidence="11 12" key="1">
    <citation type="submission" date="2023-09" db="EMBL/GenBank/DDBJ databases">
        <title>Multi-omics analysis of a traditional fermented food reveals byproduct-associated fungal strains for waste-to-food upcycling.</title>
        <authorList>
            <consortium name="Lawrence Berkeley National Laboratory"/>
            <person name="Rekdal V.M."/>
            <person name="Villalobos-Escobedo J.M."/>
            <person name="Rodriguez-Valeron N."/>
            <person name="Garcia M.O."/>
            <person name="Vasquez D.P."/>
            <person name="Damayanti I."/>
            <person name="Sorensen P.M."/>
            <person name="Baidoo E.E."/>
            <person name="De Carvalho A.C."/>
            <person name="Riley R."/>
            <person name="Lipzen A."/>
            <person name="He G."/>
            <person name="Yan M."/>
            <person name="Haridas S."/>
            <person name="Daum C."/>
            <person name="Yoshinaga Y."/>
            <person name="Ng V."/>
            <person name="Grigoriev I.V."/>
            <person name="Munk R."/>
            <person name="Nuraida L."/>
            <person name="Wijaya C.H."/>
            <person name="Morales P.-C."/>
            <person name="Keasling J.D."/>
        </authorList>
    </citation>
    <scope>NUCLEOTIDE SEQUENCE [LARGE SCALE GENOMIC DNA]</scope>
    <source>
        <strain evidence="11 12">FGSC 2613</strain>
    </source>
</reference>
<keyword evidence="3 8" id="KW-0812">Transmembrane</keyword>
<feature type="compositionally biased region" description="Polar residues" evidence="7">
    <location>
        <begin position="822"/>
        <end position="855"/>
    </location>
</feature>
<dbReference type="SMART" id="SM01320">
    <property type="entry name" value="TRP_N"/>
    <property type="match status" value="1"/>
</dbReference>
<feature type="compositionally biased region" description="Basic residues" evidence="7">
    <location>
        <begin position="944"/>
        <end position="953"/>
    </location>
</feature>
<sequence length="953" mass="104345">MAPSHRIFALFLLLLGILVLPSAADQTKEKAYVYGTGTDGETRQLAVDRRPALYTGDFGDCLDGGSLFNVTKFDGAYFADNMTIVLHLDATSNIRNESTMMYISVDASDNRAVDGENRLSMTFNPCHAMISSLCPLVATKPVGAYVMIPVAPRDVSGIPDIAYAIPDFEGTLKLRIFSNTSMTEIGCFQAVMRNGNSFSHPEAVSSALGACTILAIIASFATAAYGVSVTHMRMHYAHSFSVFIILETFQATFFSGALSLDWPSVLTAWWSNFAWSAGMIYTTKFVSSVDSFVGYSGNSSQIGGAGPALLNTKGGLISQIYGKAAEKTAETIAKRHAYNASNPYDYNWAGDPVSLGLPIPGSWFGFPGTLSMVKIPAADAVLVGLTWIMIAIVLAGVAVVTLKGFLELLALTKMMKADSLPHFRSNWIGFTVLALQRTFLVSFFAIMTLTMYQFTLRGSGDATVIAGVAFAVFFIGVSVLIGLGIHARTKSGKFECGTEQLVFHRGKMLGCLPGLTPSWARTLKENELEVQPIFSIPLLRIRHVDDCPDRPTVHEDQAYIKTWGWMTARYRRTRWWFTAFYVPYLFTRAAFIGGGAHNVYAQIYGLLVLDIISFAIMVVINPFEGARNTAMGIWILSICKIFTTGLSIAFLPEYGLNRIIVTAFGIIIIVIQGFTVVALLILVGLGIISTWMSLSRNEERFFDELEWARVRYFENMERRAPDMPQPKHEKDKNEEPAVPAEPSFEVAQVWRMSKIVDEDEGGMGGVESVKDIRSSTSEEWKEEDASIGESEDTLPVLEEIPENDGTSSVDIPVGPALHTPSHPGSRSVSACSTRFSTGSAPRNSRAYRNSRTSLNGYLDAKFTDRPESSVSNRLSSHSANLNRSSSLRPVSSIPSVSYSNRASSTISTKGLSTPSKDTLAKYADQRRYSTPQPSVEIWTDKSSASKRHSVHPC</sequence>
<comment type="caution">
    <text evidence="11">The sequence shown here is derived from an EMBL/GenBank/DDBJ whole genome shotgun (WGS) entry which is preliminary data.</text>
</comment>
<keyword evidence="6 8" id="KW-0472">Membrane</keyword>
<feature type="transmembrane region" description="Helical" evidence="8">
    <location>
        <begin position="575"/>
        <end position="593"/>
    </location>
</feature>
<feature type="region of interest" description="Disordered" evidence="7">
    <location>
        <begin position="720"/>
        <end position="740"/>
    </location>
</feature>
<gene>
    <name evidence="11" type="ORF">QR685DRAFT_545550</name>
</gene>
<feature type="signal peptide" evidence="9">
    <location>
        <begin position="1"/>
        <end position="24"/>
    </location>
</feature>
<dbReference type="InterPro" id="IPR010308">
    <property type="entry name" value="TRP_C"/>
</dbReference>
<feature type="compositionally biased region" description="Low complexity" evidence="7">
    <location>
        <begin position="871"/>
        <end position="897"/>
    </location>
</feature>
<feature type="transmembrane region" description="Helical" evidence="8">
    <location>
        <begin position="380"/>
        <end position="406"/>
    </location>
</feature>
<evidence type="ECO:0000256" key="6">
    <source>
        <dbReference type="ARBA" id="ARBA00023136"/>
    </source>
</evidence>
<dbReference type="PANTHER" id="PTHR31145:SF7">
    <property type="entry name" value="TRP-LIKE ION CHANNEL"/>
    <property type="match status" value="1"/>
</dbReference>
<evidence type="ECO:0000256" key="5">
    <source>
        <dbReference type="ARBA" id="ARBA00022989"/>
    </source>
</evidence>
<feature type="transmembrane region" description="Helical" evidence="8">
    <location>
        <begin position="599"/>
        <end position="620"/>
    </location>
</feature>
<dbReference type="Proteomes" id="UP001451303">
    <property type="component" value="Unassembled WGS sequence"/>
</dbReference>
<feature type="transmembrane region" description="Helical" evidence="8">
    <location>
        <begin position="427"/>
        <end position="452"/>
    </location>
</feature>
<dbReference type="InterPro" id="IPR040241">
    <property type="entry name" value="TRP_Flc/Pkd2-like"/>
</dbReference>
<evidence type="ECO:0000313" key="12">
    <source>
        <dbReference type="Proteomes" id="UP001451303"/>
    </source>
</evidence>
<feature type="transmembrane region" description="Helical" evidence="8">
    <location>
        <begin position="240"/>
        <end position="260"/>
    </location>
</feature>
<evidence type="ECO:0000256" key="9">
    <source>
        <dbReference type="SAM" id="SignalP"/>
    </source>
</evidence>
<evidence type="ECO:0000313" key="11">
    <source>
        <dbReference type="EMBL" id="KAL0468695.1"/>
    </source>
</evidence>
<evidence type="ECO:0000256" key="2">
    <source>
        <dbReference type="ARBA" id="ARBA00010642"/>
    </source>
</evidence>
<dbReference type="PANTHER" id="PTHR31145">
    <property type="entry name" value="INTEGRAL MEMBRANE PROTEIN (AFU_ORTHOLOGUE AFUA_7G01610)"/>
    <property type="match status" value="1"/>
</dbReference>
<feature type="chain" id="PRO_5047364666" description="ML-like domain-containing protein" evidence="9">
    <location>
        <begin position="25"/>
        <end position="953"/>
    </location>
</feature>
<feature type="transmembrane region" description="Helical" evidence="8">
    <location>
        <begin position="464"/>
        <end position="485"/>
    </location>
</feature>
<evidence type="ECO:0000259" key="10">
    <source>
        <dbReference type="SMART" id="SM01320"/>
    </source>
</evidence>
<dbReference type="InterPro" id="IPR032800">
    <property type="entry name" value="TRP_N"/>
</dbReference>
<dbReference type="Pfam" id="PF14558">
    <property type="entry name" value="TRP_N"/>
    <property type="match status" value="1"/>
</dbReference>
<keyword evidence="12" id="KW-1185">Reference proteome</keyword>
<protein>
    <recommendedName>
        <fullName evidence="10">ML-like domain-containing protein</fullName>
    </recommendedName>
</protein>
<feature type="transmembrane region" description="Helical" evidence="8">
    <location>
        <begin position="632"/>
        <end position="651"/>
    </location>
</feature>
<dbReference type="EMBL" id="JAVLET010000006">
    <property type="protein sequence ID" value="KAL0468695.1"/>
    <property type="molecule type" value="Genomic_DNA"/>
</dbReference>
<feature type="compositionally biased region" description="Basic and acidic residues" evidence="7">
    <location>
        <begin position="720"/>
        <end position="735"/>
    </location>
</feature>
<organism evidence="11 12">
    <name type="scientific">Neurospora intermedia</name>
    <dbReference type="NCBI Taxonomy" id="5142"/>
    <lineage>
        <taxon>Eukaryota</taxon>
        <taxon>Fungi</taxon>
        <taxon>Dikarya</taxon>
        <taxon>Ascomycota</taxon>
        <taxon>Pezizomycotina</taxon>
        <taxon>Sordariomycetes</taxon>
        <taxon>Sordariomycetidae</taxon>
        <taxon>Sordariales</taxon>
        <taxon>Sordariaceae</taxon>
        <taxon>Neurospora</taxon>
    </lineage>
</organism>